<dbReference type="PROSITE" id="PS01131">
    <property type="entry name" value="RRNA_A_DIMETH"/>
    <property type="match status" value="1"/>
</dbReference>
<evidence type="ECO:0000256" key="6">
    <source>
        <dbReference type="PROSITE-ProRule" id="PRU01026"/>
    </source>
</evidence>
<evidence type="ECO:0000313" key="9">
    <source>
        <dbReference type="EMBL" id="KAK9830535.1"/>
    </source>
</evidence>
<accession>A0AAW1R961</accession>
<keyword evidence="10" id="KW-1185">Reference proteome</keyword>
<dbReference type="PROSITE" id="PS51689">
    <property type="entry name" value="SAM_RNA_A_N6_MT"/>
    <property type="match status" value="1"/>
</dbReference>
<evidence type="ECO:0000259" key="8">
    <source>
        <dbReference type="SMART" id="SM00650"/>
    </source>
</evidence>
<evidence type="ECO:0000256" key="5">
    <source>
        <dbReference type="ARBA" id="ARBA00022884"/>
    </source>
</evidence>
<feature type="binding site" evidence="6">
    <location>
        <position position="99"/>
    </location>
    <ligand>
        <name>S-adenosyl-L-methionine</name>
        <dbReference type="ChEBI" id="CHEBI:59789"/>
    </ligand>
</feature>
<evidence type="ECO:0000256" key="4">
    <source>
        <dbReference type="ARBA" id="ARBA00022691"/>
    </source>
</evidence>
<comment type="similarity">
    <text evidence="6 7">Belongs to the class I-like SAM-binding methyltransferase superfamily. rRNA adenine N(6)-methyltransferase family.</text>
</comment>
<dbReference type="GO" id="GO:0000179">
    <property type="term" value="F:rRNA (adenine-N6,N6-)-dimethyltransferase activity"/>
    <property type="evidence" value="ECO:0007669"/>
    <property type="project" value="UniProtKB-UniRule"/>
</dbReference>
<dbReference type="InterPro" id="IPR020596">
    <property type="entry name" value="rRNA_Ade_Mease_Trfase_CS"/>
</dbReference>
<feature type="domain" description="Ribosomal RNA adenine methylase transferase N-terminal" evidence="8">
    <location>
        <begin position="79"/>
        <end position="263"/>
    </location>
</feature>
<evidence type="ECO:0000313" key="10">
    <source>
        <dbReference type="Proteomes" id="UP001489004"/>
    </source>
</evidence>
<dbReference type="Gene3D" id="1.10.8.100">
    <property type="entry name" value="Ribosomal RNA adenine dimethylase-like, domain 2"/>
    <property type="match status" value="1"/>
</dbReference>
<dbReference type="InterPro" id="IPR011530">
    <property type="entry name" value="rRNA_adenine_dimethylase"/>
</dbReference>
<dbReference type="FunFam" id="1.10.8.100:FF:000001">
    <property type="entry name" value="Ribosomal RNA small subunit methyltransferase A"/>
    <property type="match status" value="1"/>
</dbReference>
<organism evidence="9 10">
    <name type="scientific">[Myrmecia] bisecta</name>
    <dbReference type="NCBI Taxonomy" id="41462"/>
    <lineage>
        <taxon>Eukaryota</taxon>
        <taxon>Viridiplantae</taxon>
        <taxon>Chlorophyta</taxon>
        <taxon>core chlorophytes</taxon>
        <taxon>Trebouxiophyceae</taxon>
        <taxon>Trebouxiales</taxon>
        <taxon>Trebouxiaceae</taxon>
        <taxon>Myrmecia</taxon>
    </lineage>
</organism>
<dbReference type="InterPro" id="IPR020598">
    <property type="entry name" value="rRNA_Ade_methylase_Trfase_N"/>
</dbReference>
<keyword evidence="2 6" id="KW-0489">Methyltransferase</keyword>
<evidence type="ECO:0000256" key="3">
    <source>
        <dbReference type="ARBA" id="ARBA00022679"/>
    </source>
</evidence>
<protein>
    <recommendedName>
        <fullName evidence="7">rRNA adenine N(6)-methyltransferase</fullName>
        <ecNumber evidence="7">2.1.1.-</ecNumber>
    </recommendedName>
</protein>
<dbReference type="Pfam" id="PF00398">
    <property type="entry name" value="RrnaAD"/>
    <property type="match status" value="1"/>
</dbReference>
<dbReference type="SUPFAM" id="SSF53335">
    <property type="entry name" value="S-adenosyl-L-methionine-dependent methyltransferases"/>
    <property type="match status" value="1"/>
</dbReference>
<dbReference type="Gene3D" id="3.40.50.150">
    <property type="entry name" value="Vaccinia Virus protein VP39"/>
    <property type="match status" value="1"/>
</dbReference>
<dbReference type="InterPro" id="IPR001737">
    <property type="entry name" value="KsgA/Erm"/>
</dbReference>
<gene>
    <name evidence="9" type="ORF">WJX72_012320</name>
</gene>
<name>A0AAW1R961_9CHLO</name>
<sequence length="338" mass="37588">MALTSRPGVGRLYRSSNLHCLRASSVQVTCLAPSDRPLVREAGWLWKQSSTSDTQAYLRTQKTRPKKSLGQNFVVNDELLAAIVREAHIQPGDVVFEIGPGTGNLTRYLLQAGAEVTAIEKDDTLAAGLAQACAQEPKFTMVHADVLALDLQAVIAACLAQKQHTRARSRKVKIIANLPYYITKDCLRQVLPLGDSVSLVYLMLQEEAAQRLVVEGPGTPHYRAMNVFVNFYSLPRYEFRVDKSSYHPQPSVDGALVRFRLLPQAERLPMSAEATFWRMVDQAFAERRKMLRNSLQSLYEGALVTATLQRIGLPDTARAQDLSVAQFVALFQNLTSQT</sequence>
<evidence type="ECO:0000256" key="1">
    <source>
        <dbReference type="ARBA" id="ARBA00022552"/>
    </source>
</evidence>
<dbReference type="NCBIfam" id="TIGR00755">
    <property type="entry name" value="ksgA"/>
    <property type="match status" value="1"/>
</dbReference>
<keyword evidence="4 6" id="KW-0949">S-adenosyl-L-methionine</keyword>
<dbReference type="PANTHER" id="PTHR11727:SF27">
    <property type="entry name" value="RIBOSOMAL RNA SMALL SUBUNIT METHYLTRANSFERASE, CHLOROPLASTIC"/>
    <property type="match status" value="1"/>
</dbReference>
<dbReference type="SMART" id="SM00650">
    <property type="entry name" value="rADc"/>
    <property type="match status" value="1"/>
</dbReference>
<dbReference type="Proteomes" id="UP001489004">
    <property type="component" value="Unassembled WGS sequence"/>
</dbReference>
<evidence type="ECO:0000256" key="7">
    <source>
        <dbReference type="RuleBase" id="RU362106"/>
    </source>
</evidence>
<feature type="binding site" evidence="6">
    <location>
        <position position="72"/>
    </location>
    <ligand>
        <name>S-adenosyl-L-methionine</name>
        <dbReference type="ChEBI" id="CHEBI:59789"/>
    </ligand>
</feature>
<dbReference type="EC" id="2.1.1.-" evidence="7"/>
<dbReference type="InterPro" id="IPR023165">
    <property type="entry name" value="rRNA_Ade_diMease-like_C"/>
</dbReference>
<keyword evidence="3 6" id="KW-0808">Transferase</keyword>
<proteinExistence type="inferred from homology"/>
<dbReference type="InterPro" id="IPR029063">
    <property type="entry name" value="SAM-dependent_MTases_sf"/>
</dbReference>
<dbReference type="EMBL" id="JALJOR010000001">
    <property type="protein sequence ID" value="KAK9830535.1"/>
    <property type="molecule type" value="Genomic_DNA"/>
</dbReference>
<keyword evidence="1 7" id="KW-0698">rRNA processing</keyword>
<feature type="binding site" evidence="6">
    <location>
        <position position="74"/>
    </location>
    <ligand>
        <name>S-adenosyl-L-methionine</name>
        <dbReference type="ChEBI" id="CHEBI:59789"/>
    </ligand>
</feature>
<feature type="binding site" evidence="6">
    <location>
        <position position="120"/>
    </location>
    <ligand>
        <name>S-adenosyl-L-methionine</name>
        <dbReference type="ChEBI" id="CHEBI:59789"/>
    </ligand>
</feature>
<evidence type="ECO:0000256" key="2">
    <source>
        <dbReference type="ARBA" id="ARBA00022603"/>
    </source>
</evidence>
<reference evidence="9 10" key="1">
    <citation type="journal article" date="2024" name="Nat. Commun.">
        <title>Phylogenomics reveals the evolutionary origins of lichenization in chlorophyte algae.</title>
        <authorList>
            <person name="Puginier C."/>
            <person name="Libourel C."/>
            <person name="Otte J."/>
            <person name="Skaloud P."/>
            <person name="Haon M."/>
            <person name="Grisel S."/>
            <person name="Petersen M."/>
            <person name="Berrin J.G."/>
            <person name="Delaux P.M."/>
            <person name="Dal Grande F."/>
            <person name="Keller J."/>
        </authorList>
    </citation>
    <scope>NUCLEOTIDE SEQUENCE [LARGE SCALE GENOMIC DNA]</scope>
    <source>
        <strain evidence="9 10">SAG 2043</strain>
    </source>
</reference>
<feature type="binding site" evidence="6">
    <location>
        <position position="145"/>
    </location>
    <ligand>
        <name>S-adenosyl-L-methionine</name>
        <dbReference type="ChEBI" id="CHEBI:59789"/>
    </ligand>
</feature>
<keyword evidence="5 6" id="KW-0694">RNA-binding</keyword>
<dbReference type="CDD" id="cd02440">
    <property type="entry name" value="AdoMet_MTases"/>
    <property type="match status" value="1"/>
</dbReference>
<comment type="caution">
    <text evidence="9">The sequence shown here is derived from an EMBL/GenBank/DDBJ whole genome shotgun (WGS) entry which is preliminary data.</text>
</comment>
<feature type="binding site" evidence="6">
    <location>
        <position position="177"/>
    </location>
    <ligand>
        <name>S-adenosyl-L-methionine</name>
        <dbReference type="ChEBI" id="CHEBI:59789"/>
    </ligand>
</feature>
<dbReference type="AlphaFoldDB" id="A0AAW1R961"/>
<dbReference type="GO" id="GO:0003723">
    <property type="term" value="F:RNA binding"/>
    <property type="evidence" value="ECO:0007669"/>
    <property type="project" value="UniProtKB-UniRule"/>
</dbReference>
<dbReference type="PANTHER" id="PTHR11727">
    <property type="entry name" value="DIMETHYLADENOSINE TRANSFERASE"/>
    <property type="match status" value="1"/>
</dbReference>